<dbReference type="EMBL" id="MU004189">
    <property type="protein sequence ID" value="KAF2495334.1"/>
    <property type="molecule type" value="Genomic_DNA"/>
</dbReference>
<accession>A0A6A6QTA0</accession>
<proteinExistence type="predicted"/>
<dbReference type="AlphaFoldDB" id="A0A6A6QTA0"/>
<evidence type="ECO:0000313" key="1">
    <source>
        <dbReference type="EMBL" id="KAF2495334.1"/>
    </source>
</evidence>
<gene>
    <name evidence="1" type="ORF">BU16DRAFT_527193</name>
</gene>
<reference evidence="1" key="1">
    <citation type="journal article" date="2020" name="Stud. Mycol.">
        <title>101 Dothideomycetes genomes: a test case for predicting lifestyles and emergence of pathogens.</title>
        <authorList>
            <person name="Haridas S."/>
            <person name="Albert R."/>
            <person name="Binder M."/>
            <person name="Bloem J."/>
            <person name="Labutti K."/>
            <person name="Salamov A."/>
            <person name="Andreopoulos B."/>
            <person name="Baker S."/>
            <person name="Barry K."/>
            <person name="Bills G."/>
            <person name="Bluhm B."/>
            <person name="Cannon C."/>
            <person name="Castanera R."/>
            <person name="Culley D."/>
            <person name="Daum C."/>
            <person name="Ezra D."/>
            <person name="Gonzalez J."/>
            <person name="Henrissat B."/>
            <person name="Kuo A."/>
            <person name="Liang C."/>
            <person name="Lipzen A."/>
            <person name="Lutzoni F."/>
            <person name="Magnuson J."/>
            <person name="Mondo S."/>
            <person name="Nolan M."/>
            <person name="Ohm R."/>
            <person name="Pangilinan J."/>
            <person name="Park H.-J."/>
            <person name="Ramirez L."/>
            <person name="Alfaro M."/>
            <person name="Sun H."/>
            <person name="Tritt A."/>
            <person name="Yoshinaga Y."/>
            <person name="Zwiers L.-H."/>
            <person name="Turgeon B."/>
            <person name="Goodwin S."/>
            <person name="Spatafora J."/>
            <person name="Crous P."/>
            <person name="Grigoriev I."/>
        </authorList>
    </citation>
    <scope>NUCLEOTIDE SEQUENCE</scope>
    <source>
        <strain evidence="1">CBS 269.34</strain>
    </source>
</reference>
<protein>
    <submittedName>
        <fullName evidence="1">Uncharacterized protein</fullName>
    </submittedName>
</protein>
<evidence type="ECO:0000313" key="2">
    <source>
        <dbReference type="Proteomes" id="UP000799750"/>
    </source>
</evidence>
<sequence>MPLTPSSSICNYFRALSLPAAELRRPSAGVLLGLLGSSAPHHRCVTGASICCERTKRMAVLLLQIPSHPNWC</sequence>
<keyword evidence="2" id="KW-1185">Reference proteome</keyword>
<name>A0A6A6QTA0_9PEZI</name>
<dbReference type="Proteomes" id="UP000799750">
    <property type="component" value="Unassembled WGS sequence"/>
</dbReference>
<organism evidence="1 2">
    <name type="scientific">Lophium mytilinum</name>
    <dbReference type="NCBI Taxonomy" id="390894"/>
    <lineage>
        <taxon>Eukaryota</taxon>
        <taxon>Fungi</taxon>
        <taxon>Dikarya</taxon>
        <taxon>Ascomycota</taxon>
        <taxon>Pezizomycotina</taxon>
        <taxon>Dothideomycetes</taxon>
        <taxon>Pleosporomycetidae</taxon>
        <taxon>Mytilinidiales</taxon>
        <taxon>Mytilinidiaceae</taxon>
        <taxon>Lophium</taxon>
    </lineage>
</organism>